<evidence type="ECO:0000259" key="3">
    <source>
        <dbReference type="Pfam" id="PF01979"/>
    </source>
</evidence>
<dbReference type="Proteomes" id="UP000542342">
    <property type="component" value="Unassembled WGS sequence"/>
</dbReference>
<dbReference type="RefSeq" id="WP_194539545.1">
    <property type="nucleotide sequence ID" value="NZ_JACEFB010000017.1"/>
</dbReference>
<sequence>MRSYQARWVVPMDRPPLPGGVVAVAGDTIVSVTPAGETPADVDLGDVILLPGLINVHTHLDLSEAAACRPASASAAVPLPDWLEQVVAIRRHQTFAQRQEAMQAGLLACWQAGVTTVGDIVTDPQLWPMLTRSPLRGVAFLEVLGLTLPRAEAARRAAEAWLTPALSGASSLAGTSPLAGFPVSAAAPSSESAEPAPCRWRRGVSPHAPYSVRRELFAAALDLAAQGQCPVAIHLAESQEEAELLHTRRGAFRDLLQRLGVWDPAGLIPSWEALLAWASSHRGPVLWIHANYLAPRSLPAHHTVVYCPRTHAAFGHSPYPLPGWRHAGVRLCLATDSLASNPDLNLLAEARFVHQRYPDLPAEEVLGMITREAAAALGSEAQLGTLTPGKAADLIVLPWPPGIPTHTDPCRAILESAVPVAGVMIAGRWLSVPNNRRQSPSLPENDGEQRPAPPENGEQ</sequence>
<dbReference type="Pfam" id="PF01979">
    <property type="entry name" value="Amidohydro_1"/>
    <property type="match status" value="1"/>
</dbReference>
<feature type="domain" description="Amidohydrolase-related" evidence="3">
    <location>
        <begin position="48"/>
        <end position="429"/>
    </location>
</feature>
<dbReference type="EMBL" id="JACEFB010000017">
    <property type="protein sequence ID" value="MBA2227682.1"/>
    <property type="molecule type" value="Genomic_DNA"/>
</dbReference>
<dbReference type="InterPro" id="IPR011059">
    <property type="entry name" value="Metal-dep_hydrolase_composite"/>
</dbReference>
<feature type="region of interest" description="Disordered" evidence="2">
    <location>
        <begin position="434"/>
        <end position="459"/>
    </location>
</feature>
<dbReference type="Gene3D" id="2.30.40.10">
    <property type="entry name" value="Urease, subunit C, domain 1"/>
    <property type="match status" value="1"/>
</dbReference>
<organism evidence="4 5">
    <name type="scientific">Thermogemmata fonticola</name>
    <dbReference type="NCBI Taxonomy" id="2755323"/>
    <lineage>
        <taxon>Bacteria</taxon>
        <taxon>Pseudomonadati</taxon>
        <taxon>Planctomycetota</taxon>
        <taxon>Planctomycetia</taxon>
        <taxon>Gemmatales</taxon>
        <taxon>Gemmataceae</taxon>
        <taxon>Thermogemmata</taxon>
    </lineage>
</organism>
<evidence type="ECO:0000313" key="5">
    <source>
        <dbReference type="Proteomes" id="UP000542342"/>
    </source>
</evidence>
<dbReference type="AlphaFoldDB" id="A0A7V8VH34"/>
<dbReference type="SUPFAM" id="SSF51338">
    <property type="entry name" value="Composite domain of metallo-dependent hydrolases"/>
    <property type="match status" value="1"/>
</dbReference>
<proteinExistence type="predicted"/>
<dbReference type="GO" id="GO:0016810">
    <property type="term" value="F:hydrolase activity, acting on carbon-nitrogen (but not peptide) bonds"/>
    <property type="evidence" value="ECO:0007669"/>
    <property type="project" value="InterPro"/>
</dbReference>
<name>A0A7V8VH34_9BACT</name>
<reference evidence="4 5" key="1">
    <citation type="submission" date="2020-07" db="EMBL/GenBank/DDBJ databases">
        <title>Thermogemmata thermophila gen. nov., sp. nov., a novel moderate thermophilic planctomycete from a Kamchatka hot spring.</title>
        <authorList>
            <person name="Elcheninov A.G."/>
            <person name="Podosokorskaya O.A."/>
            <person name="Kovaleva O.L."/>
            <person name="Novikov A."/>
            <person name="Bonch-Osmolovskaya E.A."/>
            <person name="Toshchakov S.V."/>
            <person name="Kublanov I.V."/>
        </authorList>
    </citation>
    <scope>NUCLEOTIDE SEQUENCE [LARGE SCALE GENOMIC DNA]</scope>
    <source>
        <strain evidence="4 5">2918</strain>
    </source>
</reference>
<gene>
    <name evidence="4" type="ORF">H0921_16105</name>
</gene>
<comment type="caution">
    <text evidence="4">The sequence shown here is derived from an EMBL/GenBank/DDBJ whole genome shotgun (WGS) entry which is preliminary data.</text>
</comment>
<dbReference type="PANTHER" id="PTHR43794">
    <property type="entry name" value="AMINOHYDROLASE SSNA-RELATED"/>
    <property type="match status" value="1"/>
</dbReference>
<keyword evidence="5" id="KW-1185">Reference proteome</keyword>
<accession>A0A7V8VH34</accession>
<evidence type="ECO:0000256" key="2">
    <source>
        <dbReference type="SAM" id="MobiDB-lite"/>
    </source>
</evidence>
<dbReference type="Gene3D" id="3.20.20.140">
    <property type="entry name" value="Metal-dependent hydrolases"/>
    <property type="match status" value="1"/>
</dbReference>
<dbReference type="InterPro" id="IPR050287">
    <property type="entry name" value="MTA/SAH_deaminase"/>
</dbReference>
<dbReference type="InterPro" id="IPR032466">
    <property type="entry name" value="Metal_Hydrolase"/>
</dbReference>
<dbReference type="InterPro" id="IPR006680">
    <property type="entry name" value="Amidohydro-rel"/>
</dbReference>
<keyword evidence="1 4" id="KW-0378">Hydrolase</keyword>
<evidence type="ECO:0000313" key="4">
    <source>
        <dbReference type="EMBL" id="MBA2227682.1"/>
    </source>
</evidence>
<evidence type="ECO:0000256" key="1">
    <source>
        <dbReference type="ARBA" id="ARBA00022801"/>
    </source>
</evidence>
<protein>
    <submittedName>
        <fullName evidence="4">Amidohydrolase family protein</fullName>
    </submittedName>
</protein>
<dbReference type="SUPFAM" id="SSF51556">
    <property type="entry name" value="Metallo-dependent hydrolases"/>
    <property type="match status" value="1"/>
</dbReference>
<dbReference type="PANTHER" id="PTHR43794:SF11">
    <property type="entry name" value="AMIDOHYDROLASE-RELATED DOMAIN-CONTAINING PROTEIN"/>
    <property type="match status" value="1"/>
</dbReference>